<dbReference type="RefSeq" id="WP_167433668.1">
    <property type="nucleotide sequence ID" value="NZ_CP054614.1"/>
</dbReference>
<name>A0A2V4WPP2_PAEBA</name>
<protein>
    <recommendedName>
        <fullName evidence="1">DUF6906 domain-containing protein</fullName>
    </recommendedName>
</protein>
<keyword evidence="5" id="KW-1185">Reference proteome</keyword>
<dbReference type="AlphaFoldDB" id="A0A2V4WPP2"/>
<dbReference type="Proteomes" id="UP000509327">
    <property type="component" value="Chromosome"/>
</dbReference>
<reference evidence="3 5" key="2">
    <citation type="submission" date="2020-06" db="EMBL/GenBank/DDBJ databases">
        <title>Complete genome of Paenibacillus barcinonensis KACC11450.</title>
        <authorList>
            <person name="Kim M."/>
            <person name="Park Y.-J."/>
            <person name="Shin J.-H."/>
        </authorList>
    </citation>
    <scope>NUCLEOTIDE SEQUENCE [LARGE SCALE GENOMIC DNA]</scope>
    <source>
        <strain evidence="3 5">KACC11450</strain>
    </source>
</reference>
<evidence type="ECO:0000313" key="2">
    <source>
        <dbReference type="EMBL" id="PYE49822.1"/>
    </source>
</evidence>
<proteinExistence type="predicted"/>
<reference evidence="2 4" key="1">
    <citation type="submission" date="2018-06" db="EMBL/GenBank/DDBJ databases">
        <title>Genomic Encyclopedia of Type Strains, Phase III (KMG-III): the genomes of soil and plant-associated and newly described type strains.</title>
        <authorList>
            <person name="Whitman W."/>
        </authorList>
    </citation>
    <scope>NUCLEOTIDE SEQUENCE [LARGE SCALE GENOMIC DNA]</scope>
    <source>
        <strain evidence="2 4">CECT 7022</strain>
    </source>
</reference>
<dbReference type="EMBL" id="QJSW01000005">
    <property type="protein sequence ID" value="PYE49822.1"/>
    <property type="molecule type" value="Genomic_DNA"/>
</dbReference>
<dbReference type="InterPro" id="IPR054201">
    <property type="entry name" value="DUF6906"/>
</dbReference>
<dbReference type="Proteomes" id="UP000247790">
    <property type="component" value="Unassembled WGS sequence"/>
</dbReference>
<feature type="domain" description="DUF6906" evidence="1">
    <location>
        <begin position="1"/>
        <end position="50"/>
    </location>
</feature>
<dbReference type="EMBL" id="CP054614">
    <property type="protein sequence ID" value="QKS56501.1"/>
    <property type="molecule type" value="Genomic_DNA"/>
</dbReference>
<accession>A0A2V4WPP2</accession>
<evidence type="ECO:0000259" key="1">
    <source>
        <dbReference type="Pfam" id="PF21847"/>
    </source>
</evidence>
<dbReference type="Pfam" id="PF21847">
    <property type="entry name" value="DUF6906"/>
    <property type="match status" value="1"/>
</dbReference>
<evidence type="ECO:0000313" key="3">
    <source>
        <dbReference type="EMBL" id="QKS56501.1"/>
    </source>
</evidence>
<evidence type="ECO:0000313" key="4">
    <source>
        <dbReference type="Proteomes" id="UP000247790"/>
    </source>
</evidence>
<gene>
    <name evidence="2" type="ORF">DFQ00_105326</name>
    <name evidence="3" type="ORF">HUB98_09210</name>
</gene>
<sequence length="52" mass="6032">MKQGKRPTKRQKIEIKANGLNAENWLVERDTPSMMVIVHRFSGKPRTIRRGA</sequence>
<evidence type="ECO:0000313" key="5">
    <source>
        <dbReference type="Proteomes" id="UP000509327"/>
    </source>
</evidence>
<organism evidence="2 4">
    <name type="scientific">Paenibacillus barcinonensis</name>
    <dbReference type="NCBI Taxonomy" id="198119"/>
    <lineage>
        <taxon>Bacteria</taxon>
        <taxon>Bacillati</taxon>
        <taxon>Bacillota</taxon>
        <taxon>Bacilli</taxon>
        <taxon>Bacillales</taxon>
        <taxon>Paenibacillaceae</taxon>
        <taxon>Paenibacillus</taxon>
    </lineage>
</organism>